<evidence type="ECO:0000313" key="2">
    <source>
        <dbReference type="EMBL" id="MBE9610388.1"/>
    </source>
</evidence>
<evidence type="ECO:0000256" key="1">
    <source>
        <dbReference type="SAM" id="SignalP"/>
    </source>
</evidence>
<sequence>MRPTPPLLLLAALLSGSAYAIYAEHSPAVRAPDTGTITADWRAPAPVCWQDQSPQSCLQASEKYLRTQQEHRASLKLAEQ</sequence>
<dbReference type="RefSeq" id="WP_194116936.1">
    <property type="nucleotide sequence ID" value="NZ_JADFUA010000009.1"/>
</dbReference>
<dbReference type="Proteomes" id="UP000604481">
    <property type="component" value="Unassembled WGS sequence"/>
</dbReference>
<organism evidence="2 3">
    <name type="scientific">Chitinilyticum piscinae</name>
    <dbReference type="NCBI Taxonomy" id="2866724"/>
    <lineage>
        <taxon>Bacteria</taxon>
        <taxon>Pseudomonadati</taxon>
        <taxon>Pseudomonadota</taxon>
        <taxon>Betaproteobacteria</taxon>
        <taxon>Neisseriales</taxon>
        <taxon>Chitinibacteraceae</taxon>
        <taxon>Chitinilyticum</taxon>
    </lineage>
</organism>
<protein>
    <submittedName>
        <fullName evidence="2">Uncharacterized protein</fullName>
    </submittedName>
</protein>
<accession>A0A8J7G2Y3</accession>
<evidence type="ECO:0000313" key="3">
    <source>
        <dbReference type="Proteomes" id="UP000604481"/>
    </source>
</evidence>
<keyword evidence="1" id="KW-0732">Signal</keyword>
<feature type="signal peptide" evidence="1">
    <location>
        <begin position="1"/>
        <end position="20"/>
    </location>
</feature>
<dbReference type="EMBL" id="JADFUA010000009">
    <property type="protein sequence ID" value="MBE9610388.1"/>
    <property type="molecule type" value="Genomic_DNA"/>
</dbReference>
<name>A0A8J7G2Y3_9NEIS</name>
<keyword evidence="3" id="KW-1185">Reference proteome</keyword>
<feature type="chain" id="PRO_5035151402" evidence="1">
    <location>
        <begin position="21"/>
        <end position="80"/>
    </location>
</feature>
<gene>
    <name evidence="2" type="ORF">INR99_13690</name>
</gene>
<dbReference type="AlphaFoldDB" id="A0A8J7G2Y3"/>
<comment type="caution">
    <text evidence="2">The sequence shown here is derived from an EMBL/GenBank/DDBJ whole genome shotgun (WGS) entry which is preliminary data.</text>
</comment>
<reference evidence="2 3" key="1">
    <citation type="submission" date="2020-10" db="EMBL/GenBank/DDBJ databases">
        <title>The genome sequence of Chitinilyticum litopenaei 4Y14.</title>
        <authorList>
            <person name="Liu Y."/>
        </authorList>
    </citation>
    <scope>NUCLEOTIDE SEQUENCE [LARGE SCALE GENOMIC DNA]</scope>
    <source>
        <strain evidence="2 3">4Y14</strain>
    </source>
</reference>
<proteinExistence type="predicted"/>